<dbReference type="CDD" id="cd02440">
    <property type="entry name" value="AdoMet_MTases"/>
    <property type="match status" value="1"/>
</dbReference>
<reference evidence="1 2" key="1">
    <citation type="journal article" date="2016" name="Nat. Commun.">
        <title>Thousands of microbial genomes shed light on interconnected biogeochemical processes in an aquifer system.</title>
        <authorList>
            <person name="Anantharaman K."/>
            <person name="Brown C.T."/>
            <person name="Hug L.A."/>
            <person name="Sharon I."/>
            <person name="Castelle C.J."/>
            <person name="Probst A.J."/>
            <person name="Thomas B.C."/>
            <person name="Singh A."/>
            <person name="Wilkins M.J."/>
            <person name="Karaoz U."/>
            <person name="Brodie E.L."/>
            <person name="Williams K.H."/>
            <person name="Hubbard S.S."/>
            <person name="Banfield J.F."/>
        </authorList>
    </citation>
    <scope>NUCLEOTIDE SEQUENCE [LARGE SCALE GENOMIC DNA]</scope>
</reference>
<dbReference type="EMBL" id="MFQH01000003">
    <property type="protein sequence ID" value="OGH78740.1"/>
    <property type="molecule type" value="Genomic_DNA"/>
</dbReference>
<dbReference type="AlphaFoldDB" id="A0A1F6N4Y2"/>
<evidence type="ECO:0000313" key="1">
    <source>
        <dbReference type="EMBL" id="OGH78740.1"/>
    </source>
</evidence>
<dbReference type="PANTHER" id="PTHR43042:SF2">
    <property type="entry name" value="SAM-DEPENDENT METHYLTRANSFERASE"/>
    <property type="match status" value="1"/>
</dbReference>
<dbReference type="GO" id="GO:0032259">
    <property type="term" value="P:methylation"/>
    <property type="evidence" value="ECO:0007669"/>
    <property type="project" value="UniProtKB-KW"/>
</dbReference>
<dbReference type="InterPro" id="IPR029063">
    <property type="entry name" value="SAM-dependent_MTases_sf"/>
</dbReference>
<organism evidence="1 2">
    <name type="scientific">Candidatus Magasanikbacteria bacterium RIFCSPLOWO2_01_FULL_40_15</name>
    <dbReference type="NCBI Taxonomy" id="1798686"/>
    <lineage>
        <taxon>Bacteria</taxon>
        <taxon>Candidatus Magasanikiibacteriota</taxon>
    </lineage>
</organism>
<evidence type="ECO:0000313" key="2">
    <source>
        <dbReference type="Proteomes" id="UP000177040"/>
    </source>
</evidence>
<dbReference type="InterPro" id="IPR013780">
    <property type="entry name" value="Glyco_hydro_b"/>
</dbReference>
<gene>
    <name evidence="1" type="ORF">A2983_04560</name>
</gene>
<name>A0A1F6N4Y2_9BACT</name>
<accession>A0A1F6N4Y2</accession>
<dbReference type="PANTHER" id="PTHR43042">
    <property type="entry name" value="SAM-DEPENDENT METHYLTRANSFERASE"/>
    <property type="match status" value="1"/>
</dbReference>
<protein>
    <submittedName>
        <fullName evidence="1">Uncharacterized protein</fullName>
    </submittedName>
</protein>
<proteinExistence type="predicted"/>
<dbReference type="Gene3D" id="2.60.40.1180">
    <property type="entry name" value="Golgi alpha-mannosidase II"/>
    <property type="match status" value="1"/>
</dbReference>
<sequence>MIEITNLSTVLSVKPSAGYALLDSGDNEKLERYGEFIFRRPDPQALWNKNLPEKEWAKAHASFRRDGKKGDWNLAKNLPARWKIEFGSSDLSGSGLQFWIRPTSFKHTGLFPEQLSNWKWMTEKINNNKSEGQNLKSQDPIKVLNLFGYTGGATLACAQAGTEVCHVDGSKVAIQWARDNAAISGLSSKPIRWILDDARDFVKRELKRGRKYDGIILDPPAFGHGPHKELWQIGDHLVPLLKLCREVMTETPLFFLLNGYASGYSAIAYANNLQELFKNNGGMFEKGELTIAEESGRLLPCGIFARWSKN</sequence>
<dbReference type="SUPFAM" id="SSF53335">
    <property type="entry name" value="S-adenosyl-L-methionine-dependent methyltransferases"/>
    <property type="match status" value="1"/>
</dbReference>
<dbReference type="Proteomes" id="UP000177040">
    <property type="component" value="Unassembled WGS sequence"/>
</dbReference>
<dbReference type="GO" id="GO:0008168">
    <property type="term" value="F:methyltransferase activity"/>
    <property type="evidence" value="ECO:0007669"/>
    <property type="project" value="UniProtKB-KW"/>
</dbReference>
<dbReference type="Gene3D" id="3.40.50.150">
    <property type="entry name" value="Vaccinia Virus protein VP39"/>
    <property type="match status" value="1"/>
</dbReference>
<comment type="caution">
    <text evidence="1">The sequence shown here is derived from an EMBL/GenBank/DDBJ whole genome shotgun (WGS) entry which is preliminary data.</text>
</comment>